<dbReference type="PROSITE" id="PS00141">
    <property type="entry name" value="ASP_PROTEASE"/>
    <property type="match status" value="1"/>
</dbReference>
<dbReference type="GO" id="GO:0006508">
    <property type="term" value="P:proteolysis"/>
    <property type="evidence" value="ECO:0007669"/>
    <property type="project" value="InterPro"/>
</dbReference>
<evidence type="ECO:0000259" key="4">
    <source>
        <dbReference type="PROSITE" id="PS50175"/>
    </source>
</evidence>
<dbReference type="Gene3D" id="4.10.60.10">
    <property type="entry name" value="Zinc finger, CCHC-type"/>
    <property type="match status" value="1"/>
</dbReference>
<dbReference type="CDD" id="cd00303">
    <property type="entry name" value="retropepsin_like"/>
    <property type="match status" value="1"/>
</dbReference>
<dbReference type="InterPro" id="IPR001995">
    <property type="entry name" value="Peptidase_A2_cat"/>
</dbReference>
<keyword evidence="1" id="KW-0378">Hydrolase</keyword>
<feature type="region of interest" description="Disordered" evidence="3">
    <location>
        <begin position="1140"/>
        <end position="1244"/>
    </location>
</feature>
<keyword evidence="6" id="KW-1185">Reference proteome</keyword>
<feature type="compositionally biased region" description="Polar residues" evidence="3">
    <location>
        <begin position="1140"/>
        <end position="1153"/>
    </location>
</feature>
<feature type="compositionally biased region" description="Polar residues" evidence="3">
    <location>
        <begin position="1189"/>
        <end position="1204"/>
    </location>
</feature>
<feature type="compositionally biased region" description="Polar residues" evidence="3">
    <location>
        <begin position="553"/>
        <end position="569"/>
    </location>
</feature>
<feature type="region of interest" description="Disordered" evidence="3">
    <location>
        <begin position="1"/>
        <end position="63"/>
    </location>
</feature>
<gene>
    <name evidence="5" type="primary">Cnig_chr_II.g8178</name>
    <name evidence="5" type="ORF">B9Z55_008178</name>
</gene>
<feature type="compositionally biased region" description="Basic and acidic residues" evidence="3">
    <location>
        <begin position="542"/>
        <end position="552"/>
    </location>
</feature>
<evidence type="ECO:0000313" key="6">
    <source>
        <dbReference type="Proteomes" id="UP000230233"/>
    </source>
</evidence>
<comment type="caution">
    <text evidence="5">The sequence shown here is derived from an EMBL/GenBank/DDBJ whole genome shotgun (WGS) entry which is preliminary data.</text>
</comment>
<feature type="compositionally biased region" description="Polar residues" evidence="3">
    <location>
        <begin position="599"/>
        <end position="615"/>
    </location>
</feature>
<dbReference type="STRING" id="1611254.A0A2G5VCY6"/>
<dbReference type="Gene3D" id="2.40.70.10">
    <property type="entry name" value="Acid Proteases"/>
    <property type="match status" value="1"/>
</dbReference>
<feature type="compositionally biased region" description="Low complexity" evidence="3">
    <location>
        <begin position="570"/>
        <end position="598"/>
    </location>
</feature>
<feature type="coiled-coil region" evidence="2">
    <location>
        <begin position="222"/>
        <end position="249"/>
    </location>
</feature>
<feature type="compositionally biased region" description="Low complexity" evidence="3">
    <location>
        <begin position="1220"/>
        <end position="1244"/>
    </location>
</feature>
<dbReference type="GO" id="GO:0004190">
    <property type="term" value="F:aspartic-type endopeptidase activity"/>
    <property type="evidence" value="ECO:0007669"/>
    <property type="project" value="InterPro"/>
</dbReference>
<feature type="compositionally biased region" description="Basic and acidic residues" evidence="3">
    <location>
        <begin position="32"/>
        <end position="50"/>
    </location>
</feature>
<keyword evidence="2" id="KW-0175">Coiled coil</keyword>
<feature type="compositionally biased region" description="Polar residues" evidence="3">
    <location>
        <begin position="633"/>
        <end position="654"/>
    </location>
</feature>
<proteinExistence type="predicted"/>
<evidence type="ECO:0000313" key="5">
    <source>
        <dbReference type="EMBL" id="PIC49635.1"/>
    </source>
</evidence>
<organism evidence="5 6">
    <name type="scientific">Caenorhabditis nigoni</name>
    <dbReference type="NCBI Taxonomy" id="1611254"/>
    <lineage>
        <taxon>Eukaryota</taxon>
        <taxon>Metazoa</taxon>
        <taxon>Ecdysozoa</taxon>
        <taxon>Nematoda</taxon>
        <taxon>Chromadorea</taxon>
        <taxon>Rhabditida</taxon>
        <taxon>Rhabditina</taxon>
        <taxon>Rhabditomorpha</taxon>
        <taxon>Rhabditoidea</taxon>
        <taxon>Rhabditidae</taxon>
        <taxon>Peloderinae</taxon>
        <taxon>Caenorhabditis</taxon>
    </lineage>
</organism>
<feature type="compositionally biased region" description="Pro residues" evidence="3">
    <location>
        <begin position="1"/>
        <end position="21"/>
    </location>
</feature>
<dbReference type="InterPro" id="IPR001969">
    <property type="entry name" value="Aspartic_peptidase_AS"/>
</dbReference>
<name>A0A2G5VCY6_9PELO</name>
<evidence type="ECO:0000256" key="2">
    <source>
        <dbReference type="SAM" id="Coils"/>
    </source>
</evidence>
<dbReference type="PROSITE" id="PS50175">
    <property type="entry name" value="ASP_PROT_RETROV"/>
    <property type="match status" value="1"/>
</dbReference>
<feature type="coiled-coil region" evidence="2">
    <location>
        <begin position="170"/>
        <end position="197"/>
    </location>
</feature>
<dbReference type="Proteomes" id="UP000230233">
    <property type="component" value="Chromosome II"/>
</dbReference>
<dbReference type="AlphaFoldDB" id="A0A2G5VCY6"/>
<reference evidence="6" key="1">
    <citation type="submission" date="2017-10" db="EMBL/GenBank/DDBJ databases">
        <title>Rapid genome shrinkage in a self-fertile nematode reveals novel sperm competition proteins.</title>
        <authorList>
            <person name="Yin D."/>
            <person name="Schwarz E.M."/>
            <person name="Thomas C.G."/>
            <person name="Felde R.L."/>
            <person name="Korf I.F."/>
            <person name="Cutter A.D."/>
            <person name="Schartner C.M."/>
            <person name="Ralston E.J."/>
            <person name="Meyer B.J."/>
            <person name="Haag E.S."/>
        </authorList>
    </citation>
    <scope>NUCLEOTIDE SEQUENCE [LARGE SCALE GENOMIC DNA]</scope>
    <source>
        <strain evidence="6">JU1422</strain>
    </source>
</reference>
<evidence type="ECO:0000256" key="1">
    <source>
        <dbReference type="ARBA" id="ARBA00022801"/>
    </source>
</evidence>
<dbReference type="InterPro" id="IPR021109">
    <property type="entry name" value="Peptidase_aspartic_dom_sf"/>
</dbReference>
<feature type="domain" description="Peptidase A2" evidence="4">
    <location>
        <begin position="761"/>
        <end position="849"/>
    </location>
</feature>
<dbReference type="EMBL" id="PDUG01000002">
    <property type="protein sequence ID" value="PIC49635.1"/>
    <property type="molecule type" value="Genomic_DNA"/>
</dbReference>
<protein>
    <recommendedName>
        <fullName evidence="4">Peptidase A2 domain-containing protein</fullName>
    </recommendedName>
</protein>
<feature type="region of interest" description="Disordered" evidence="3">
    <location>
        <begin position="534"/>
        <end position="654"/>
    </location>
</feature>
<accession>A0A2G5VCY6</accession>
<feature type="compositionally biased region" description="Low complexity" evidence="3">
    <location>
        <begin position="616"/>
        <end position="625"/>
    </location>
</feature>
<dbReference type="OrthoDB" id="5877228at2759"/>
<dbReference type="SUPFAM" id="SSF50630">
    <property type="entry name" value="Acid proteases"/>
    <property type="match status" value="1"/>
</dbReference>
<sequence>MIGPSEEPPPPSTLPSAPPLDPSDAPDELSEEEQRRLREEEEENRRKEEQEKEEAEFLTETCEQSLEEQRQVRLYKNVESENDFRAVLKQNTSLKESNVTKIVDKAFSIILEKDEVIDSKDFAISKYRKMVQKLNDRVFQLTTTMEDVRGFYTAANNSVDGGNEMVRFLEENEIETVEELQEKLSELSRLKRESQLQQKYFQTMREQARSQISGTSTDSSLSDKLKLDMDRLEREKKQLEEENRLLKLQIPLKPLFRIEEAQQRCDTRVLKNVETPMLPPMPERSCEVRGRSENMTRECFVREKARDAMFDETMNEHFAQDFDDNKGEKYAPNCYYQSDWDTGKASETAFLTMMQQMHMQNQLPDPPKYTAEEKSASMDAFVKTFQMKYGGLSQKQQVVLLESNFLSGKALKVFKGLPEYDKQSFQTVMRRMAERLRVSKEDDSRRAKSKWEQLHRRDGQSIEDYCLAIDEHSKRAFLRIEPEELSSLKCQKLMNAVYDNEMMSGLIESKLSETTEIEHYEVAREIAIRYERSAKERHKNRKKEEASEKKDNNSSLPNIQYQQNSSKMWSQKQNQSRNHQQQFNSPSNNYRSNSSNNNYQFTSSHHQSPPLVQQPSSFSNEPSSSDHQPPPVSSNQYPPSMQPSQKEDVSNQNQSFPEIPVNEQFACRECNAIGCHAPTCSKAPRNAKFVPTCNRCREKGHSANYCPQQNIAIPVLSETIDSNIAMISTLDIDWSQTSLNEIAANKSSVQYEQGRIAGVDVEILIDSGASLSVMSHALWKSIVAKKGKEWEKNVSIETPSIQNAVAANGEPVNLLFQVILETSIRSKTRKIPIYVADVSRNNVILGYNNFQTMGIQLSVEMEPREIRTVHDVQLAPKSHRSVEVRVAGIFDTEKFCLVHPIIDQLATTVCQVNTKGKSFLMLSNRGKEVVFLEKGQIIAHGEMDKTEVFENELFSEDSAEQSCPVSEESLQENNVTDSQHCENQCDEIESMSVSESTMDEEKNSVLIDKKANDINLCQGPPLTSLVDSSTPFCLPVTKTRDKHEFIDSSQLYEDVQDEHHALEIVPKSLKPPPEPILEKAGDVAFGGVFQTKPSCRVKENRLRKGSGLESHVYKSDLAACEKELLSQNSHHINLIQNHSAHTNGASTGGTSIVPSPGKDPPTGSKCSMSSEQYPKDSKEFFEDPEGMFENSSLPKFSPSPTSCQLPYDPGSSMSLHPMPSTTTDAAADDSISSSPRVSSNFQHE</sequence>
<evidence type="ECO:0000256" key="3">
    <source>
        <dbReference type="SAM" id="MobiDB-lite"/>
    </source>
</evidence>